<keyword evidence="1" id="KW-0547">Nucleotide-binding</keyword>
<organism evidence="5 6">
    <name type="scientific">Catenulispora subtropica</name>
    <dbReference type="NCBI Taxonomy" id="450798"/>
    <lineage>
        <taxon>Bacteria</taxon>
        <taxon>Bacillati</taxon>
        <taxon>Actinomycetota</taxon>
        <taxon>Actinomycetes</taxon>
        <taxon>Catenulisporales</taxon>
        <taxon>Catenulisporaceae</taxon>
        <taxon>Catenulispora</taxon>
    </lineage>
</organism>
<protein>
    <recommendedName>
        <fullName evidence="4">Orc1-like AAA ATPase domain-containing protein</fullName>
    </recommendedName>
</protein>
<gene>
    <name evidence="5" type="ORF">GCM10009838_48820</name>
</gene>
<evidence type="ECO:0000313" key="5">
    <source>
        <dbReference type="EMBL" id="GAA1981758.1"/>
    </source>
</evidence>
<evidence type="ECO:0000256" key="1">
    <source>
        <dbReference type="ARBA" id="ARBA00022741"/>
    </source>
</evidence>
<accession>A0ABN2S7D8</accession>
<evidence type="ECO:0000313" key="6">
    <source>
        <dbReference type="Proteomes" id="UP001499854"/>
    </source>
</evidence>
<evidence type="ECO:0000259" key="4">
    <source>
        <dbReference type="Pfam" id="PF13191"/>
    </source>
</evidence>
<comment type="caution">
    <text evidence="5">The sequence shown here is derived from an EMBL/GenBank/DDBJ whole genome shotgun (WGS) entry which is preliminary data.</text>
</comment>
<keyword evidence="2" id="KW-0067">ATP-binding</keyword>
<proteinExistence type="predicted"/>
<dbReference type="Gene3D" id="3.40.50.300">
    <property type="entry name" value="P-loop containing nucleotide triphosphate hydrolases"/>
    <property type="match status" value="1"/>
</dbReference>
<sequence>MSGTDDDESRKSTMNTPISDAAPSPVPVTLYGRAREQEVLDRLLLTLRGGRSRALVLRGESGAGKTALLAYLAAHPDAGRVVRTAGVETMSEIAYSNLHELCAPLMDRLGLLSPAQQEALATALGLSLGLGLDGDHGGSPGHLTIGLAVLDLFAEAAADEPLVCVVDDAQWVDRMSAAILAFVARRLDAEAVGLVFAVNTTASALAPANAGLLAGLPELRVEGLGDEDARALLAAVLPDPDGVDPAVLDRIVAEARGNPLALLELPRNPR</sequence>
<dbReference type="InterPro" id="IPR041664">
    <property type="entry name" value="AAA_16"/>
</dbReference>
<feature type="domain" description="Orc1-like AAA ATPase" evidence="4">
    <location>
        <begin position="29"/>
        <end position="189"/>
    </location>
</feature>
<dbReference type="PANTHER" id="PTHR16305">
    <property type="entry name" value="TESTICULAR SOLUBLE ADENYLYL CYCLASE"/>
    <property type="match status" value="1"/>
</dbReference>
<evidence type="ECO:0000256" key="2">
    <source>
        <dbReference type="ARBA" id="ARBA00022840"/>
    </source>
</evidence>
<dbReference type="EMBL" id="BAAAQM010000029">
    <property type="protein sequence ID" value="GAA1981758.1"/>
    <property type="molecule type" value="Genomic_DNA"/>
</dbReference>
<keyword evidence="6" id="KW-1185">Reference proteome</keyword>
<dbReference type="Pfam" id="PF13191">
    <property type="entry name" value="AAA_16"/>
    <property type="match status" value="1"/>
</dbReference>
<reference evidence="5 6" key="1">
    <citation type="journal article" date="2019" name="Int. J. Syst. Evol. Microbiol.">
        <title>The Global Catalogue of Microorganisms (GCM) 10K type strain sequencing project: providing services to taxonomists for standard genome sequencing and annotation.</title>
        <authorList>
            <consortium name="The Broad Institute Genomics Platform"/>
            <consortium name="The Broad Institute Genome Sequencing Center for Infectious Disease"/>
            <person name="Wu L."/>
            <person name="Ma J."/>
        </authorList>
    </citation>
    <scope>NUCLEOTIDE SEQUENCE [LARGE SCALE GENOMIC DNA]</scope>
    <source>
        <strain evidence="5 6">JCM 16013</strain>
    </source>
</reference>
<dbReference type="SUPFAM" id="SSF52540">
    <property type="entry name" value="P-loop containing nucleoside triphosphate hydrolases"/>
    <property type="match status" value="1"/>
</dbReference>
<dbReference type="InterPro" id="IPR027417">
    <property type="entry name" value="P-loop_NTPase"/>
</dbReference>
<name>A0ABN2S7D8_9ACTN</name>
<evidence type="ECO:0000256" key="3">
    <source>
        <dbReference type="SAM" id="MobiDB-lite"/>
    </source>
</evidence>
<dbReference type="PANTHER" id="PTHR16305:SF35">
    <property type="entry name" value="TRANSCRIPTIONAL ACTIVATOR DOMAIN"/>
    <property type="match status" value="1"/>
</dbReference>
<dbReference type="Proteomes" id="UP001499854">
    <property type="component" value="Unassembled WGS sequence"/>
</dbReference>
<feature type="region of interest" description="Disordered" evidence="3">
    <location>
        <begin position="1"/>
        <end position="26"/>
    </location>
</feature>